<dbReference type="Pfam" id="PF00069">
    <property type="entry name" value="Pkinase"/>
    <property type="match status" value="1"/>
</dbReference>
<keyword evidence="2" id="KW-0723">Serine/threonine-protein kinase</keyword>
<evidence type="ECO:0000256" key="9">
    <source>
        <dbReference type="ARBA" id="ARBA00022989"/>
    </source>
</evidence>
<dbReference type="GO" id="GO:0030247">
    <property type="term" value="F:polysaccharide binding"/>
    <property type="evidence" value="ECO:0007669"/>
    <property type="project" value="InterPro"/>
</dbReference>
<keyword evidence="17" id="KW-1185">Reference proteome</keyword>
<feature type="binding site" evidence="12">
    <location>
        <position position="402"/>
    </location>
    <ligand>
        <name>ATP</name>
        <dbReference type="ChEBI" id="CHEBI:30616"/>
    </ligand>
</feature>
<accession>A0AAD6PS32</accession>
<keyword evidence="4" id="KW-0812">Transmembrane</keyword>
<dbReference type="CDD" id="cd14066">
    <property type="entry name" value="STKc_IRAK"/>
    <property type="match status" value="1"/>
</dbReference>
<keyword evidence="7 16" id="KW-0418">Kinase</keyword>
<evidence type="ECO:0000256" key="11">
    <source>
        <dbReference type="ARBA" id="ARBA00023180"/>
    </source>
</evidence>
<dbReference type="InterPro" id="IPR017441">
    <property type="entry name" value="Protein_kinase_ATP_BS"/>
</dbReference>
<dbReference type="Pfam" id="PF13947">
    <property type="entry name" value="GUB_WAK_bind"/>
    <property type="match status" value="1"/>
</dbReference>
<feature type="region of interest" description="Disordered" evidence="13">
    <location>
        <begin position="664"/>
        <end position="691"/>
    </location>
</feature>
<dbReference type="Gene3D" id="3.30.200.20">
    <property type="entry name" value="Phosphorylase Kinase, domain 1"/>
    <property type="match status" value="1"/>
</dbReference>
<dbReference type="InterPro" id="IPR011009">
    <property type="entry name" value="Kinase-like_dom_sf"/>
</dbReference>
<feature type="domain" description="Protein kinase" evidence="15">
    <location>
        <begin position="374"/>
        <end position="660"/>
    </location>
</feature>
<dbReference type="PROSITE" id="PS00107">
    <property type="entry name" value="PROTEIN_KINASE_ATP"/>
    <property type="match status" value="1"/>
</dbReference>
<dbReference type="FunFam" id="3.30.200.20:FF:000178">
    <property type="entry name" value="serine/threonine-protein kinase PBS1-like"/>
    <property type="match status" value="1"/>
</dbReference>
<dbReference type="GO" id="GO:0004674">
    <property type="term" value="F:protein serine/threonine kinase activity"/>
    <property type="evidence" value="ECO:0007669"/>
    <property type="project" value="UniProtKB-KW"/>
</dbReference>
<keyword evidence="9" id="KW-1133">Transmembrane helix</keyword>
<dbReference type="PROSITE" id="PS00108">
    <property type="entry name" value="PROTEIN_KINASE_ST"/>
    <property type="match status" value="1"/>
</dbReference>
<dbReference type="InterPro" id="IPR045874">
    <property type="entry name" value="LRK10/LRL21-25-like"/>
</dbReference>
<evidence type="ECO:0000259" key="15">
    <source>
        <dbReference type="PROSITE" id="PS50011"/>
    </source>
</evidence>
<evidence type="ECO:0000313" key="17">
    <source>
        <dbReference type="Proteomes" id="UP001164929"/>
    </source>
</evidence>
<dbReference type="GO" id="GO:0005524">
    <property type="term" value="F:ATP binding"/>
    <property type="evidence" value="ECO:0007669"/>
    <property type="project" value="UniProtKB-UniRule"/>
</dbReference>
<evidence type="ECO:0000256" key="5">
    <source>
        <dbReference type="ARBA" id="ARBA00022729"/>
    </source>
</evidence>
<keyword evidence="5 14" id="KW-0732">Signal</keyword>
<keyword evidence="11" id="KW-0325">Glycoprotein</keyword>
<evidence type="ECO:0000256" key="7">
    <source>
        <dbReference type="ARBA" id="ARBA00022777"/>
    </source>
</evidence>
<evidence type="ECO:0000313" key="16">
    <source>
        <dbReference type="EMBL" id="KAJ6959246.1"/>
    </source>
</evidence>
<name>A0AAD6PS32_9ROSI</name>
<evidence type="ECO:0000256" key="14">
    <source>
        <dbReference type="SAM" id="SignalP"/>
    </source>
</evidence>
<keyword evidence="3" id="KW-0808">Transferase</keyword>
<evidence type="ECO:0000256" key="10">
    <source>
        <dbReference type="ARBA" id="ARBA00023136"/>
    </source>
</evidence>
<dbReference type="SMART" id="SM00220">
    <property type="entry name" value="S_TKc"/>
    <property type="match status" value="1"/>
</dbReference>
<dbReference type="FunFam" id="1.10.510.10:FF:000590">
    <property type="entry name" value="PR5-like receptor kinase"/>
    <property type="match status" value="1"/>
</dbReference>
<keyword evidence="6 12" id="KW-0547">Nucleotide-binding</keyword>
<dbReference type="InterPro" id="IPR025287">
    <property type="entry name" value="WAK_GUB"/>
</dbReference>
<keyword evidence="10" id="KW-0472">Membrane</keyword>
<dbReference type="PANTHER" id="PTHR27009">
    <property type="entry name" value="RUST RESISTANCE KINASE LR10-RELATED"/>
    <property type="match status" value="1"/>
</dbReference>
<dbReference type="SUPFAM" id="SSF56112">
    <property type="entry name" value="Protein kinase-like (PK-like)"/>
    <property type="match status" value="1"/>
</dbReference>
<dbReference type="InterPro" id="IPR000719">
    <property type="entry name" value="Prot_kinase_dom"/>
</dbReference>
<feature type="compositionally biased region" description="Low complexity" evidence="13">
    <location>
        <begin position="671"/>
        <end position="691"/>
    </location>
</feature>
<comment type="caution">
    <text evidence="16">The sequence shown here is derived from an EMBL/GenBank/DDBJ whole genome shotgun (WGS) entry which is preliminary data.</text>
</comment>
<dbReference type="InterPro" id="IPR008271">
    <property type="entry name" value="Ser/Thr_kinase_AS"/>
</dbReference>
<evidence type="ECO:0000256" key="4">
    <source>
        <dbReference type="ARBA" id="ARBA00022692"/>
    </source>
</evidence>
<gene>
    <name evidence="16" type="ORF">NC653_037533</name>
</gene>
<feature type="signal peptide" evidence="14">
    <location>
        <begin position="1"/>
        <end position="23"/>
    </location>
</feature>
<evidence type="ECO:0000256" key="1">
    <source>
        <dbReference type="ARBA" id="ARBA00004479"/>
    </source>
</evidence>
<protein>
    <submittedName>
        <fullName evidence="16">Rust resistance kinase Lr10-like</fullName>
    </submittedName>
</protein>
<dbReference type="Proteomes" id="UP001164929">
    <property type="component" value="Chromosome 17"/>
</dbReference>
<dbReference type="Gene3D" id="1.10.510.10">
    <property type="entry name" value="Transferase(Phosphotransferase) domain 1"/>
    <property type="match status" value="1"/>
</dbReference>
<dbReference type="GO" id="GO:0016020">
    <property type="term" value="C:membrane"/>
    <property type="evidence" value="ECO:0007669"/>
    <property type="project" value="UniProtKB-SubCell"/>
</dbReference>
<reference evidence="16" key="1">
    <citation type="journal article" date="2023" name="Mol. Ecol. Resour.">
        <title>Chromosome-level genome assembly of a triploid poplar Populus alba 'Berolinensis'.</title>
        <authorList>
            <person name="Chen S."/>
            <person name="Yu Y."/>
            <person name="Wang X."/>
            <person name="Wang S."/>
            <person name="Zhang T."/>
            <person name="Zhou Y."/>
            <person name="He R."/>
            <person name="Meng N."/>
            <person name="Wang Y."/>
            <person name="Liu W."/>
            <person name="Liu Z."/>
            <person name="Liu J."/>
            <person name="Guo Q."/>
            <person name="Huang H."/>
            <person name="Sederoff R.R."/>
            <person name="Wang G."/>
            <person name="Qu G."/>
            <person name="Chen S."/>
        </authorList>
    </citation>
    <scope>NUCLEOTIDE SEQUENCE</scope>
    <source>
        <strain evidence="16">SC-2020</strain>
    </source>
</reference>
<evidence type="ECO:0000256" key="8">
    <source>
        <dbReference type="ARBA" id="ARBA00022840"/>
    </source>
</evidence>
<dbReference type="AlphaFoldDB" id="A0AAD6PS32"/>
<evidence type="ECO:0000256" key="12">
    <source>
        <dbReference type="PROSITE-ProRule" id="PRU10141"/>
    </source>
</evidence>
<organism evidence="16 17">
    <name type="scientific">Populus alba x Populus x berolinensis</name>
    <dbReference type="NCBI Taxonomy" id="444605"/>
    <lineage>
        <taxon>Eukaryota</taxon>
        <taxon>Viridiplantae</taxon>
        <taxon>Streptophyta</taxon>
        <taxon>Embryophyta</taxon>
        <taxon>Tracheophyta</taxon>
        <taxon>Spermatophyta</taxon>
        <taxon>Magnoliopsida</taxon>
        <taxon>eudicotyledons</taxon>
        <taxon>Gunneridae</taxon>
        <taxon>Pentapetalae</taxon>
        <taxon>rosids</taxon>
        <taxon>fabids</taxon>
        <taxon>Malpighiales</taxon>
        <taxon>Salicaceae</taxon>
        <taxon>Saliceae</taxon>
        <taxon>Populus</taxon>
    </lineage>
</organism>
<sequence>MNVLFACYIAFLLQLLVFQTCHSSNFTAHCAPSSCGNIQNISFPFRLDTDPQSCGNNNYTLICENNIATVLYLYSGKYYVQAIDYGNFTIRVVDAGVHDNSCSIPRYSLAPDDFSDGDPYTWYNYKQVPPGVSESFVYYWGHWFLPPLSQPMIFMSCENTVNSPLYVDTAPYGLKYGSGNYSNSSLVSHSNYVALGGMTASDLMELCSIEKIFLLPKKSYTYKSFEEIHSDLAYGFELSWYNIYCENCTRGCYIDSSDRRQCISSYVGESYWERLLFEVGGANSLSASHLFRNKFLVETTNKITKLDCFLETSYTALLHGPKVVCGTPCVIIFLIYKWRRRHLSVYDTVEQFLQGQNNLMPVRYSYSDIKKITRGFKDKLGEGGFGTVYKGKLRSGRFAAVKLLGKSKSNGQDFINEVATIGRIHHTNVVRLIGFCAEGSKRALVYDFMPNGSLDRHLFSREGSIFLSWQKLHQISLGVARGIDYLHLGCDMQILHFDIKPHNILLDENLTPKVSDFGLARLYPTNGSITSLTAARGTIGYMAPELFYKNIGRVSYKADVYSFGMLVLEMAGKRKNVNALAENSSQVYWPYWVHDQVSDGKAIEIGDDATEEERKIVKKMIMVGLWCIQMKPMDRPTMKNVVEMLEGDLENLQLPPKPVFNLDVTPPNIEGESSSLSGDSTESTSLVENAY</sequence>
<evidence type="ECO:0000256" key="13">
    <source>
        <dbReference type="SAM" id="MobiDB-lite"/>
    </source>
</evidence>
<proteinExistence type="predicted"/>
<evidence type="ECO:0000256" key="2">
    <source>
        <dbReference type="ARBA" id="ARBA00022527"/>
    </source>
</evidence>
<keyword evidence="8 12" id="KW-0067">ATP-binding</keyword>
<dbReference type="PROSITE" id="PS50011">
    <property type="entry name" value="PROTEIN_KINASE_DOM"/>
    <property type="match status" value="1"/>
</dbReference>
<evidence type="ECO:0000256" key="3">
    <source>
        <dbReference type="ARBA" id="ARBA00022679"/>
    </source>
</evidence>
<dbReference type="EMBL" id="JAQIZT010000017">
    <property type="protein sequence ID" value="KAJ6959246.1"/>
    <property type="molecule type" value="Genomic_DNA"/>
</dbReference>
<comment type="subcellular location">
    <subcellularLocation>
        <location evidence="1">Membrane</location>
        <topology evidence="1">Single-pass type I membrane protein</topology>
    </subcellularLocation>
</comment>
<feature type="chain" id="PRO_5042130726" evidence="14">
    <location>
        <begin position="24"/>
        <end position="691"/>
    </location>
</feature>
<evidence type="ECO:0000256" key="6">
    <source>
        <dbReference type="ARBA" id="ARBA00022741"/>
    </source>
</evidence>